<proteinExistence type="predicted"/>
<dbReference type="Proteomes" id="UP001063782">
    <property type="component" value="Chromosome"/>
</dbReference>
<dbReference type="EMBL" id="CP089977">
    <property type="protein sequence ID" value="UXZ04648.1"/>
    <property type="molecule type" value="Genomic_DNA"/>
</dbReference>
<gene>
    <name evidence="2" type="ORF">LU297_08765</name>
</gene>
<reference evidence="2" key="1">
    <citation type="submission" date="2021-12" db="EMBL/GenBank/DDBJ databases">
        <title>taxonomy of Moraxella sp. ZY201224.</title>
        <authorList>
            <person name="Li F."/>
        </authorList>
    </citation>
    <scope>NUCLEOTIDE SEQUENCE</scope>
    <source>
        <strain evidence="2">ZY201224</strain>
    </source>
</reference>
<name>A0ABY6F3I7_9GAMM</name>
<keyword evidence="1" id="KW-0732">Signal</keyword>
<dbReference type="RefSeq" id="WP_263076138.1">
    <property type="nucleotide sequence ID" value="NZ_CP089977.1"/>
</dbReference>
<feature type="signal peptide" evidence="1">
    <location>
        <begin position="1"/>
        <end position="24"/>
    </location>
</feature>
<feature type="chain" id="PRO_5046958642" evidence="1">
    <location>
        <begin position="25"/>
        <end position="254"/>
    </location>
</feature>
<sequence length="254" mass="28978">MTTKIITFIYLGLLSFILNLSAHASDFTLIKTHYIHQPLFMQGLQFDHQTGKLLYSSGLYGQSQIGYLDLLSGMPYHAQSLPSNLFAEGIAITPHGVWQVTWREKIAILWTLPKLQPQYITNITTEGWGLAYDFDRNIMWLSDGTATLQMRDAQNFEKIGEISVQQDNKPIKHINELEYANGHIYANLWGSNTIVKINPITAKVVKTYDFTTLVSPLNLQKPEYVLNGIAHLNDDRFIITGKYFPVAWEIQLNE</sequence>
<dbReference type="SUPFAM" id="SSF50969">
    <property type="entry name" value="YVTN repeat-like/Quinoprotein amine dehydrogenase"/>
    <property type="match status" value="1"/>
</dbReference>
<accession>A0ABY6F3I7</accession>
<protein>
    <submittedName>
        <fullName evidence="2">Glutaminyl-peptide cyclotransferase</fullName>
    </submittedName>
</protein>
<dbReference type="Pfam" id="PF05096">
    <property type="entry name" value="Glu_cyclase_2"/>
    <property type="match status" value="1"/>
</dbReference>
<evidence type="ECO:0000313" key="3">
    <source>
        <dbReference type="Proteomes" id="UP001063782"/>
    </source>
</evidence>
<dbReference type="InterPro" id="IPR011044">
    <property type="entry name" value="Quino_amine_DH_bsu"/>
</dbReference>
<dbReference type="PANTHER" id="PTHR31270:SF1">
    <property type="entry name" value="GLUTAMINYL-PEPTIDE CYCLOTRANSFERASE"/>
    <property type="match status" value="1"/>
</dbReference>
<evidence type="ECO:0000313" key="2">
    <source>
        <dbReference type="EMBL" id="UXZ04648.1"/>
    </source>
</evidence>
<evidence type="ECO:0000256" key="1">
    <source>
        <dbReference type="SAM" id="SignalP"/>
    </source>
</evidence>
<dbReference type="InterPro" id="IPR007788">
    <property type="entry name" value="QCT"/>
</dbReference>
<dbReference type="PANTHER" id="PTHR31270">
    <property type="entry name" value="GLUTAMINYL-PEPTIDE CYCLOTRANSFERASE"/>
    <property type="match status" value="1"/>
</dbReference>
<keyword evidence="3" id="KW-1185">Reference proteome</keyword>
<organism evidence="2 3">
    <name type="scientific">Moraxella nasicaprae</name>
    <dbReference type="NCBI Taxonomy" id="2904122"/>
    <lineage>
        <taxon>Bacteria</taxon>
        <taxon>Pseudomonadati</taxon>
        <taxon>Pseudomonadota</taxon>
        <taxon>Gammaproteobacteria</taxon>
        <taxon>Moraxellales</taxon>
        <taxon>Moraxellaceae</taxon>
        <taxon>Moraxella</taxon>
    </lineage>
</organism>